<protein>
    <recommendedName>
        <fullName evidence="4">BZIP domain-containing protein</fullName>
    </recommendedName>
</protein>
<comment type="caution">
    <text evidence="2">The sequence shown here is derived from an EMBL/GenBank/DDBJ whole genome shotgun (WGS) entry which is preliminary data.</text>
</comment>
<dbReference type="GO" id="GO:0003700">
    <property type="term" value="F:DNA-binding transcription factor activity"/>
    <property type="evidence" value="ECO:0007669"/>
    <property type="project" value="InterPro"/>
</dbReference>
<evidence type="ECO:0000313" key="2">
    <source>
        <dbReference type="EMBL" id="PGH18337.1"/>
    </source>
</evidence>
<feature type="region of interest" description="Disordered" evidence="1">
    <location>
        <begin position="48"/>
        <end position="88"/>
    </location>
</feature>
<sequence>MSSKRPRRKAPEVAVPDISEDAAERKRVLNVLAQRRYRRRKKEHIKALEAQLQKGGSDSISSPAAESVDDALTPSPPPTTITNNIETPTVPIGVTFPAETEPQIPQRVAADLALEADSAVPPASPGIIFQIQEALNDSLSSGAESSGGSSDPDIFFSAQMGMNMQSNFQMSELPPPPADAASTASLWPPLFAAELPSPPSSLDPFLFSEAQVSSSPSNSASELSALTYQFLNNPANETYILQTSQDSNNNTPNLSSALQSHQASTFSFPDDHLLEVPSLTLLRAILTVATRLNLTEHVWSLTGLSPFYTGSTGLSSSSSSTSPLPLPADLPPNFHPTPTQRLVPHHALLDLLPWPVTRDKLIQVFSLPKHLRPASAADPMGLLRLAYDMEDPAEGVRVSGADPFKAEMWEVGQLVFQRWWWAFDEGIVERSNRLRKGRGQGGLVLGVVE</sequence>
<keyword evidence="3" id="KW-1185">Reference proteome</keyword>
<dbReference type="InterPro" id="IPR021833">
    <property type="entry name" value="DUF3425"/>
</dbReference>
<dbReference type="STRING" id="1447883.A0A2B7YCL5"/>
<dbReference type="Pfam" id="PF11905">
    <property type="entry name" value="DUF3425"/>
    <property type="match status" value="1"/>
</dbReference>
<dbReference type="SUPFAM" id="SSF57959">
    <property type="entry name" value="Leucine zipper domain"/>
    <property type="match status" value="1"/>
</dbReference>
<dbReference type="Proteomes" id="UP000224634">
    <property type="component" value="Unassembled WGS sequence"/>
</dbReference>
<dbReference type="AlphaFoldDB" id="A0A2B7YCL5"/>
<dbReference type="EMBL" id="PDNA01000058">
    <property type="protein sequence ID" value="PGH18337.1"/>
    <property type="molecule type" value="Genomic_DNA"/>
</dbReference>
<dbReference type="Gene3D" id="1.20.5.170">
    <property type="match status" value="1"/>
</dbReference>
<organism evidence="2 3">
    <name type="scientific">Polytolypa hystricis (strain UAMH7299)</name>
    <dbReference type="NCBI Taxonomy" id="1447883"/>
    <lineage>
        <taxon>Eukaryota</taxon>
        <taxon>Fungi</taxon>
        <taxon>Dikarya</taxon>
        <taxon>Ascomycota</taxon>
        <taxon>Pezizomycotina</taxon>
        <taxon>Eurotiomycetes</taxon>
        <taxon>Eurotiomycetidae</taxon>
        <taxon>Onygenales</taxon>
        <taxon>Onygenales incertae sedis</taxon>
        <taxon>Polytolypa</taxon>
    </lineage>
</organism>
<feature type="compositionally biased region" description="Polar residues" evidence="1">
    <location>
        <begin position="54"/>
        <end position="64"/>
    </location>
</feature>
<dbReference type="OrthoDB" id="2245989at2759"/>
<gene>
    <name evidence="2" type="ORF">AJ80_04515</name>
</gene>
<evidence type="ECO:0000313" key="3">
    <source>
        <dbReference type="Proteomes" id="UP000224634"/>
    </source>
</evidence>
<name>A0A2B7YCL5_POLH7</name>
<evidence type="ECO:0008006" key="4">
    <source>
        <dbReference type="Google" id="ProtNLM"/>
    </source>
</evidence>
<dbReference type="PANTHER" id="PTHR38116">
    <property type="entry name" value="CHROMOSOME 7, WHOLE GENOME SHOTGUN SEQUENCE"/>
    <property type="match status" value="1"/>
</dbReference>
<dbReference type="InterPro" id="IPR046347">
    <property type="entry name" value="bZIP_sf"/>
</dbReference>
<reference evidence="2 3" key="1">
    <citation type="submission" date="2017-10" db="EMBL/GenBank/DDBJ databases">
        <title>Comparative genomics in systemic dimorphic fungi from Ajellomycetaceae.</title>
        <authorList>
            <person name="Munoz J.F."/>
            <person name="Mcewen J.G."/>
            <person name="Clay O.K."/>
            <person name="Cuomo C.A."/>
        </authorList>
    </citation>
    <scope>NUCLEOTIDE SEQUENCE [LARGE SCALE GENOMIC DNA]</scope>
    <source>
        <strain evidence="2 3">UAMH7299</strain>
    </source>
</reference>
<proteinExistence type="predicted"/>
<accession>A0A2B7YCL5</accession>
<evidence type="ECO:0000256" key="1">
    <source>
        <dbReference type="SAM" id="MobiDB-lite"/>
    </source>
</evidence>
<dbReference type="CDD" id="cd14688">
    <property type="entry name" value="bZIP_YAP"/>
    <property type="match status" value="1"/>
</dbReference>
<dbReference type="PANTHER" id="PTHR38116:SF9">
    <property type="entry name" value="BZIP DOMAIN-CONTAINING PROTEIN"/>
    <property type="match status" value="1"/>
</dbReference>